<evidence type="ECO:0000259" key="5">
    <source>
        <dbReference type="Pfam" id="PF00905"/>
    </source>
</evidence>
<dbReference type="SUPFAM" id="SSF56519">
    <property type="entry name" value="Penicillin binding protein dimerisation domain"/>
    <property type="match status" value="1"/>
</dbReference>
<dbReference type="Gene3D" id="3.30.450.330">
    <property type="match status" value="1"/>
</dbReference>
<evidence type="ECO:0000313" key="7">
    <source>
        <dbReference type="EMBL" id="MBL7628816.1"/>
    </source>
</evidence>
<dbReference type="InterPro" id="IPR005311">
    <property type="entry name" value="PBP_dimer"/>
</dbReference>
<dbReference type="GO" id="GO:0008658">
    <property type="term" value="F:penicillin binding"/>
    <property type="evidence" value="ECO:0007669"/>
    <property type="project" value="InterPro"/>
</dbReference>
<dbReference type="Gene3D" id="1.10.150.770">
    <property type="match status" value="1"/>
</dbReference>
<evidence type="ECO:0000313" key="8">
    <source>
        <dbReference type="Proteomes" id="UP000604475"/>
    </source>
</evidence>
<comment type="subcellular location">
    <subcellularLocation>
        <location evidence="1">Membrane</location>
    </subcellularLocation>
</comment>
<dbReference type="RefSeq" id="WP_203031753.1">
    <property type="nucleotide sequence ID" value="NZ_JAEACQ010000196.1"/>
</dbReference>
<feature type="domain" description="Penicillin-binding protein dimerisation" evidence="6">
    <location>
        <begin position="66"/>
        <end position="216"/>
    </location>
</feature>
<comment type="caution">
    <text evidence="7">The sequence shown here is derived from an EMBL/GenBank/DDBJ whole genome shotgun (WGS) entry which is preliminary data.</text>
</comment>
<dbReference type="GO" id="GO:0005886">
    <property type="term" value="C:plasma membrane"/>
    <property type="evidence" value="ECO:0007669"/>
    <property type="project" value="TreeGrafter"/>
</dbReference>
<dbReference type="Pfam" id="PF03717">
    <property type="entry name" value="PBP_dimer"/>
    <property type="match status" value="1"/>
</dbReference>
<evidence type="ECO:0000256" key="4">
    <source>
        <dbReference type="SAM" id="MobiDB-lite"/>
    </source>
</evidence>
<feature type="compositionally biased region" description="Low complexity" evidence="4">
    <location>
        <begin position="623"/>
        <end position="639"/>
    </location>
</feature>
<organism evidence="7 8">
    <name type="scientific">Frankia nepalensis</name>
    <dbReference type="NCBI Taxonomy" id="1836974"/>
    <lineage>
        <taxon>Bacteria</taxon>
        <taxon>Bacillati</taxon>
        <taxon>Actinomycetota</taxon>
        <taxon>Actinomycetes</taxon>
        <taxon>Frankiales</taxon>
        <taxon>Frankiaceae</taxon>
        <taxon>Frankia</taxon>
    </lineage>
</organism>
<evidence type="ECO:0000256" key="1">
    <source>
        <dbReference type="ARBA" id="ARBA00004370"/>
    </source>
</evidence>
<evidence type="ECO:0000256" key="3">
    <source>
        <dbReference type="ARBA" id="ARBA00023136"/>
    </source>
</evidence>
<dbReference type="EMBL" id="JAEACQ010000196">
    <property type="protein sequence ID" value="MBL7628816.1"/>
    <property type="molecule type" value="Genomic_DNA"/>
</dbReference>
<dbReference type="AlphaFoldDB" id="A0A937USF0"/>
<dbReference type="PANTHER" id="PTHR30627">
    <property type="entry name" value="PEPTIDOGLYCAN D,D-TRANSPEPTIDASE"/>
    <property type="match status" value="1"/>
</dbReference>
<gene>
    <name evidence="7" type="ORF">I7412_16965</name>
</gene>
<feature type="region of interest" description="Disordered" evidence="4">
    <location>
        <begin position="584"/>
        <end position="639"/>
    </location>
</feature>
<keyword evidence="3" id="KW-0472">Membrane</keyword>
<feature type="region of interest" description="Disordered" evidence="4">
    <location>
        <begin position="206"/>
        <end position="228"/>
    </location>
</feature>
<dbReference type="Gene3D" id="3.40.710.10">
    <property type="entry name" value="DD-peptidase/beta-lactamase superfamily"/>
    <property type="match status" value="1"/>
</dbReference>
<accession>A0A937USF0</accession>
<proteinExistence type="inferred from homology"/>
<dbReference type="InterPro" id="IPR001460">
    <property type="entry name" value="PCN-bd_Tpept"/>
</dbReference>
<dbReference type="SUPFAM" id="SSF56601">
    <property type="entry name" value="beta-lactamase/transpeptidase-like"/>
    <property type="match status" value="1"/>
</dbReference>
<evidence type="ECO:0000259" key="6">
    <source>
        <dbReference type="Pfam" id="PF03717"/>
    </source>
</evidence>
<dbReference type="GO" id="GO:0071555">
    <property type="term" value="P:cell wall organization"/>
    <property type="evidence" value="ECO:0007669"/>
    <property type="project" value="TreeGrafter"/>
</dbReference>
<protein>
    <submittedName>
        <fullName evidence="7">Penicillin-binding protein 2</fullName>
    </submittedName>
</protein>
<dbReference type="InterPro" id="IPR050515">
    <property type="entry name" value="Beta-lactam/transpept"/>
</dbReference>
<dbReference type="PANTHER" id="PTHR30627:SF1">
    <property type="entry name" value="PEPTIDOGLYCAN D,D-TRANSPEPTIDASE FTSI"/>
    <property type="match status" value="1"/>
</dbReference>
<dbReference type="Gene3D" id="3.90.1310.10">
    <property type="entry name" value="Penicillin-binding protein 2a (Domain 2)"/>
    <property type="match status" value="1"/>
</dbReference>
<dbReference type="Pfam" id="PF00905">
    <property type="entry name" value="Transpeptidase"/>
    <property type="match status" value="1"/>
</dbReference>
<comment type="similarity">
    <text evidence="2">Belongs to the transpeptidase family.</text>
</comment>
<sequence length="639" mass="66367">RPGRPPRRRGRARRPLASSRRRLRIGVVVMTVMLLALAGRLTQLQGFAAGTYAAQAEQQRMQEITLPAVRGKITDRYGATLAQDVEARAVYADPSKVTNPAATAAKLSPLVAVPAADLEKKLTRDRSLLFVYLARGLDPEVGDKVRKLGLVGVHVLDERRRVYPNGTVAANLVGYTRFGEDDLLEGNGGLEMAYDATLRGQEGTRRLETDPAGREIPSAGSSEKAPLEGSDLRLTLDTDIQWNAQMALAEGVRETEAAAGTIVIMDPRTGDILAMADAPEFDPNDVAHANPEALGNRATGQAFEPGSVNKVIPMAAALERGLITPQTPVTVPPSIRRGGYGISDAETHGTLQLTATGVLAHSSNIGTVLISEKVGAAGLEATMRAFGLGQPTGLGFPGEAGGQLAKSADWSASQAATIAYGQGTTATALQLASVYATIANGGVRMTPRLVDAVGTSDGEMVTTSRQPGTRVVSERTARTLSDMLEQVTTSSGTAPVAAVPGYRVAGKTGTAYQVDPTCGCYYGSDGMRYVSSFIGFAPADNPRVVVAVVLDNAKKQYFGGLAAAPVFKKVLTFTLATLGVPPAGSARPELPLVQPGAAPDGEQAGGTVPTAPGGQPTGEQASPPTTATDRAPDAAPDSG</sequence>
<feature type="non-terminal residue" evidence="7">
    <location>
        <position position="1"/>
    </location>
</feature>
<feature type="domain" description="Penicillin-binding protein transpeptidase" evidence="5">
    <location>
        <begin position="260"/>
        <end position="571"/>
    </location>
</feature>
<name>A0A937USF0_9ACTN</name>
<evidence type="ECO:0000256" key="2">
    <source>
        <dbReference type="ARBA" id="ARBA00007171"/>
    </source>
</evidence>
<dbReference type="InterPro" id="IPR012338">
    <property type="entry name" value="Beta-lactam/transpept-like"/>
</dbReference>
<dbReference type="Proteomes" id="UP000604475">
    <property type="component" value="Unassembled WGS sequence"/>
</dbReference>
<reference evidence="7" key="1">
    <citation type="submission" date="2020-12" db="EMBL/GenBank/DDBJ databases">
        <title>Genomic characterization of non-nitrogen-fixing Frankia strains.</title>
        <authorList>
            <person name="Carlos-Shanley C."/>
            <person name="Guerra T."/>
            <person name="Hahn D."/>
        </authorList>
    </citation>
    <scope>NUCLEOTIDE SEQUENCE</scope>
    <source>
        <strain evidence="7">CN6</strain>
    </source>
</reference>
<dbReference type="InterPro" id="IPR036138">
    <property type="entry name" value="PBP_dimer_sf"/>
</dbReference>
<keyword evidence="8" id="KW-1185">Reference proteome</keyword>